<dbReference type="EMBL" id="UYRT01022172">
    <property type="protein sequence ID" value="VDK60424.1"/>
    <property type="molecule type" value="Genomic_DNA"/>
</dbReference>
<dbReference type="Proteomes" id="UP000271098">
    <property type="component" value="Unassembled WGS sequence"/>
</dbReference>
<feature type="chain" id="PRO_5011878519" evidence="1">
    <location>
        <begin position="16"/>
        <end position="93"/>
    </location>
</feature>
<evidence type="ECO:0000313" key="2">
    <source>
        <dbReference type="EMBL" id="VDK60338.1"/>
    </source>
</evidence>
<keyword evidence="4" id="KW-1185">Reference proteome</keyword>
<evidence type="ECO:0000313" key="5">
    <source>
        <dbReference type="WBParaSite" id="GPUH_0000798901-mRNA-1"/>
    </source>
</evidence>
<dbReference type="AlphaFoldDB" id="A0A183DGY9"/>
<organism evidence="5">
    <name type="scientific">Gongylonema pulchrum</name>
    <dbReference type="NCBI Taxonomy" id="637853"/>
    <lineage>
        <taxon>Eukaryota</taxon>
        <taxon>Metazoa</taxon>
        <taxon>Ecdysozoa</taxon>
        <taxon>Nematoda</taxon>
        <taxon>Chromadorea</taxon>
        <taxon>Rhabditida</taxon>
        <taxon>Spirurina</taxon>
        <taxon>Spiruromorpha</taxon>
        <taxon>Spiruroidea</taxon>
        <taxon>Gongylonematidae</taxon>
        <taxon>Gongylonema</taxon>
    </lineage>
</organism>
<dbReference type="InterPro" id="IPR011009">
    <property type="entry name" value="Kinase-like_dom_sf"/>
</dbReference>
<protein>
    <submittedName>
        <fullName evidence="5 6">Secreted protein</fullName>
    </submittedName>
</protein>
<proteinExistence type="predicted"/>
<feature type="signal peptide" evidence="1">
    <location>
        <begin position="1"/>
        <end position="15"/>
    </location>
</feature>
<dbReference type="EMBL" id="UYRT01022024">
    <property type="protein sequence ID" value="VDK60338.1"/>
    <property type="molecule type" value="Genomic_DNA"/>
</dbReference>
<evidence type="ECO:0000313" key="4">
    <source>
        <dbReference type="Proteomes" id="UP000271098"/>
    </source>
</evidence>
<dbReference type="SUPFAM" id="SSF56112">
    <property type="entry name" value="Protein kinase-like (PK-like)"/>
    <property type="match status" value="1"/>
</dbReference>
<dbReference type="OrthoDB" id="504170at2759"/>
<evidence type="ECO:0000313" key="6">
    <source>
        <dbReference type="WBParaSite" id="GPUH_0000801101-mRNA-1"/>
    </source>
</evidence>
<evidence type="ECO:0000313" key="3">
    <source>
        <dbReference type="EMBL" id="VDK60424.1"/>
    </source>
</evidence>
<evidence type="ECO:0000256" key="1">
    <source>
        <dbReference type="SAM" id="SignalP"/>
    </source>
</evidence>
<gene>
    <name evidence="2" type="ORF">GPUH_LOCUS7981</name>
    <name evidence="3" type="ORF">GPUH_LOCUS8003</name>
</gene>
<reference evidence="2 4" key="2">
    <citation type="submission" date="2018-11" db="EMBL/GenBank/DDBJ databases">
        <authorList>
            <consortium name="Pathogen Informatics"/>
        </authorList>
    </citation>
    <scope>NUCLEOTIDE SEQUENCE [LARGE SCALE GENOMIC DNA]</scope>
</reference>
<accession>A0A183DGY9</accession>
<name>A0A183DGY9_9BILA</name>
<reference evidence="5 6" key="1">
    <citation type="submission" date="2016-06" db="UniProtKB">
        <authorList>
            <consortium name="WormBaseParasite"/>
        </authorList>
    </citation>
    <scope>IDENTIFICATION</scope>
</reference>
<dbReference type="Gene3D" id="1.10.510.10">
    <property type="entry name" value="Transferase(Phosphotransferase) domain 1"/>
    <property type="match status" value="1"/>
</dbReference>
<keyword evidence="1" id="KW-0732">Signal</keyword>
<dbReference type="WBParaSite" id="GPUH_0000801101-mRNA-1">
    <property type="protein sequence ID" value="GPUH_0000801101-mRNA-1"/>
    <property type="gene ID" value="GPUH_0000801101"/>
</dbReference>
<sequence length="93" mass="10800">MKIMNGCLRSLGVVAFVLVNNKMPYNEQVASNDVIVEAQRQRSYRYSRKLQISQACRCTIDWMMTFDYDARPSIQQVRHCPQNNLHSTNRGTC</sequence>
<dbReference type="WBParaSite" id="GPUH_0000798901-mRNA-1">
    <property type="protein sequence ID" value="GPUH_0000798901-mRNA-1"/>
    <property type="gene ID" value="GPUH_0000798901"/>
</dbReference>